<feature type="signal peptide" evidence="1">
    <location>
        <begin position="1"/>
        <end position="17"/>
    </location>
</feature>
<dbReference type="RefSeq" id="WP_076448579.1">
    <property type="nucleotide sequence ID" value="NZ_FTOQ01000008.1"/>
</dbReference>
<protein>
    <submittedName>
        <fullName evidence="2">Uncharacterized protein</fullName>
    </submittedName>
</protein>
<dbReference type="Proteomes" id="UP000186684">
    <property type="component" value="Unassembled WGS sequence"/>
</dbReference>
<dbReference type="EMBL" id="FTOQ01000008">
    <property type="protein sequence ID" value="SIS97280.1"/>
    <property type="molecule type" value="Genomic_DNA"/>
</dbReference>
<evidence type="ECO:0000256" key="1">
    <source>
        <dbReference type="SAM" id="SignalP"/>
    </source>
</evidence>
<feature type="chain" id="PRO_5013020951" evidence="1">
    <location>
        <begin position="18"/>
        <end position="130"/>
    </location>
</feature>
<keyword evidence="3" id="KW-1185">Reference proteome</keyword>
<evidence type="ECO:0000313" key="3">
    <source>
        <dbReference type="Proteomes" id="UP000186684"/>
    </source>
</evidence>
<dbReference type="PROSITE" id="PS51257">
    <property type="entry name" value="PROKAR_LIPOPROTEIN"/>
    <property type="match status" value="1"/>
</dbReference>
<dbReference type="OrthoDB" id="7875456at2"/>
<evidence type="ECO:0000313" key="2">
    <source>
        <dbReference type="EMBL" id="SIS97280.1"/>
    </source>
</evidence>
<gene>
    <name evidence="2" type="ORF">SAMN05421759_10861</name>
</gene>
<accession>A0A1N7NG32</accession>
<sequence length="130" mass="14751">MRLPRPLFLLPSCLLLAACLSPLERCVEQANRSLWAAEEELREIEATLARGYALETVETTVPFYTTCYDSSLDRRVPCFEDLTRTRTIRVEVDEAELRRRRDELAAQIVVLRPGAEAAAAECRARIPEDA</sequence>
<organism evidence="2 3">
    <name type="scientific">Roseivivax lentus</name>
    <dbReference type="NCBI Taxonomy" id="633194"/>
    <lineage>
        <taxon>Bacteria</taxon>
        <taxon>Pseudomonadati</taxon>
        <taxon>Pseudomonadota</taxon>
        <taxon>Alphaproteobacteria</taxon>
        <taxon>Rhodobacterales</taxon>
        <taxon>Roseobacteraceae</taxon>
        <taxon>Roseivivax</taxon>
    </lineage>
</organism>
<name>A0A1N7NG32_9RHOB</name>
<reference evidence="3" key="1">
    <citation type="submission" date="2017-01" db="EMBL/GenBank/DDBJ databases">
        <authorList>
            <person name="Varghese N."/>
            <person name="Submissions S."/>
        </authorList>
    </citation>
    <scope>NUCLEOTIDE SEQUENCE [LARGE SCALE GENOMIC DNA]</scope>
    <source>
        <strain evidence="3">DSM 29430</strain>
    </source>
</reference>
<proteinExistence type="predicted"/>
<keyword evidence="1" id="KW-0732">Signal</keyword>
<dbReference type="STRING" id="633194.SAMN05421759_10861"/>
<dbReference type="AlphaFoldDB" id="A0A1N7NG32"/>